<protein>
    <submittedName>
        <fullName evidence="10">Putative calcium-responsive transcription coactivator</fullName>
    </submittedName>
</protein>
<dbReference type="Pfam" id="PF05030">
    <property type="entry name" value="SSXT"/>
    <property type="match status" value="1"/>
</dbReference>
<keyword evidence="6" id="KW-0804">Transcription</keyword>
<dbReference type="PANTHER" id="PTHR23107">
    <property type="entry name" value="SYNOVIAL SARCOMA ASSOCIATED SS18 PROTEIN"/>
    <property type="match status" value="1"/>
</dbReference>
<dbReference type="EMBL" id="GAPW01003996">
    <property type="protein sequence ID" value="JAC09602.1"/>
    <property type="molecule type" value="mRNA"/>
</dbReference>
<keyword evidence="3" id="KW-0677">Repeat</keyword>
<dbReference type="VEuPathDB" id="VectorBase:AALC636_014155"/>
<dbReference type="GO" id="GO:0003713">
    <property type="term" value="F:transcription coactivator activity"/>
    <property type="evidence" value="ECO:0007669"/>
    <property type="project" value="TreeGrafter"/>
</dbReference>
<dbReference type="VEuPathDB" id="VectorBase:AALF013477"/>
<evidence type="ECO:0000256" key="2">
    <source>
        <dbReference type="ARBA" id="ARBA00007945"/>
    </source>
</evidence>
<dbReference type="InterPro" id="IPR007726">
    <property type="entry name" value="SS18_N"/>
</dbReference>
<feature type="non-terminal residue" evidence="10">
    <location>
        <position position="1"/>
    </location>
</feature>
<reference evidence="10" key="1">
    <citation type="journal article" date="2014" name="PLoS Negl. Trop. Dis.">
        <title>Identification and characterization of seminal fluid proteins in the Asian tiger mosquito, Aedes albopictus.</title>
        <authorList>
            <person name="Boes K.E."/>
            <person name="Ribeiro J.M."/>
            <person name="Wong A."/>
            <person name="Harrington L.C."/>
            <person name="Wolfner M.F."/>
            <person name="Sirot L.K."/>
        </authorList>
    </citation>
    <scope>NUCLEOTIDE SEQUENCE</scope>
    <source>
        <tissue evidence="10">Reproductive organs</tissue>
    </source>
</reference>
<name>A0A023EKE0_AEDAL</name>
<dbReference type="GO" id="GO:0005654">
    <property type="term" value="C:nucleoplasm"/>
    <property type="evidence" value="ECO:0007669"/>
    <property type="project" value="UniProtKB-ARBA"/>
</dbReference>
<proteinExistence type="evidence at transcript level"/>
<evidence type="ECO:0000256" key="1">
    <source>
        <dbReference type="ARBA" id="ARBA00004123"/>
    </source>
</evidence>
<comment type="subcellular location">
    <subcellularLocation>
        <location evidence="1">Nucleus</location>
    </subcellularLocation>
</comment>
<keyword evidence="7" id="KW-0539">Nucleus</keyword>
<sequence>IYDSKSNAFEAESKICCTSSKQKTNMSVAYSQQQQSQQPPNPGNRGGPGGPMNRGQGPPPSPMHIQKILDENAGLIQTIQDFQNMGKAHECMSYHVALHRNLVYLANLADPQHNIQALLPPLMCFNMAVVLQCTEFLRVLRPQGQCQGTKEIRLMGPKLKLQGRTNQLLLEAHLPVDRSSLHHRCRTLSHHLNHQLARRIRRLQINNRWVVIVEDRKRPPPTSSAGQTAS</sequence>
<evidence type="ECO:0000256" key="3">
    <source>
        <dbReference type="ARBA" id="ARBA00022737"/>
    </source>
</evidence>
<evidence type="ECO:0000256" key="7">
    <source>
        <dbReference type="ARBA" id="ARBA00023242"/>
    </source>
</evidence>
<feature type="non-terminal residue" evidence="10">
    <location>
        <position position="230"/>
    </location>
</feature>
<evidence type="ECO:0000259" key="9">
    <source>
        <dbReference type="Pfam" id="PF05030"/>
    </source>
</evidence>
<evidence type="ECO:0000256" key="4">
    <source>
        <dbReference type="ARBA" id="ARBA00023015"/>
    </source>
</evidence>
<comment type="similarity">
    <text evidence="2">Belongs to the SS18 family.</text>
</comment>
<dbReference type="AlphaFoldDB" id="A0A023EKE0"/>
<accession>A0A023EKE0</accession>
<evidence type="ECO:0000256" key="8">
    <source>
        <dbReference type="SAM" id="MobiDB-lite"/>
    </source>
</evidence>
<keyword evidence="5" id="KW-0010">Activator</keyword>
<evidence type="ECO:0000256" key="6">
    <source>
        <dbReference type="ARBA" id="ARBA00023163"/>
    </source>
</evidence>
<dbReference type="GO" id="GO:0045944">
    <property type="term" value="P:positive regulation of transcription by RNA polymerase II"/>
    <property type="evidence" value="ECO:0007669"/>
    <property type="project" value="TreeGrafter"/>
</dbReference>
<organism evidence="10">
    <name type="scientific">Aedes albopictus</name>
    <name type="common">Asian tiger mosquito</name>
    <name type="synonym">Stegomyia albopicta</name>
    <dbReference type="NCBI Taxonomy" id="7160"/>
    <lineage>
        <taxon>Eukaryota</taxon>
        <taxon>Metazoa</taxon>
        <taxon>Ecdysozoa</taxon>
        <taxon>Arthropoda</taxon>
        <taxon>Hexapoda</taxon>
        <taxon>Insecta</taxon>
        <taxon>Pterygota</taxon>
        <taxon>Neoptera</taxon>
        <taxon>Endopterygota</taxon>
        <taxon>Diptera</taxon>
        <taxon>Nematocera</taxon>
        <taxon>Culicoidea</taxon>
        <taxon>Culicidae</taxon>
        <taxon>Culicinae</taxon>
        <taxon>Aedini</taxon>
        <taxon>Aedes</taxon>
        <taxon>Stegomyia</taxon>
    </lineage>
</organism>
<evidence type="ECO:0000313" key="10">
    <source>
        <dbReference type="EMBL" id="JAC09602.1"/>
    </source>
</evidence>
<keyword evidence="4" id="KW-0805">Transcription regulation</keyword>
<feature type="domain" description="SS18 N-terminal" evidence="9">
    <location>
        <begin position="58"/>
        <end position="117"/>
    </location>
</feature>
<feature type="region of interest" description="Disordered" evidence="8">
    <location>
        <begin position="26"/>
        <end position="63"/>
    </location>
</feature>
<dbReference type="PANTHER" id="PTHR23107:SF0">
    <property type="entry name" value="IP09280P"/>
    <property type="match status" value="1"/>
</dbReference>
<dbReference type="VEuPathDB" id="VectorBase:AALFPA_056446"/>
<evidence type="ECO:0000256" key="5">
    <source>
        <dbReference type="ARBA" id="ARBA00023159"/>
    </source>
</evidence>